<dbReference type="GO" id="GO:0004252">
    <property type="term" value="F:serine-type endopeptidase activity"/>
    <property type="evidence" value="ECO:0007669"/>
    <property type="project" value="InterPro"/>
</dbReference>
<feature type="transmembrane region" description="Helical" evidence="7">
    <location>
        <begin position="248"/>
        <end position="268"/>
    </location>
</feature>
<dbReference type="InterPro" id="IPR035952">
    <property type="entry name" value="Rhomboid-like_sf"/>
</dbReference>
<dbReference type="Proteomes" id="UP001206128">
    <property type="component" value="Unassembled WGS sequence"/>
</dbReference>
<dbReference type="EMBL" id="JAMTCK010000016">
    <property type="protein sequence ID" value="MCP2168983.1"/>
    <property type="molecule type" value="Genomic_DNA"/>
</dbReference>
<protein>
    <submittedName>
        <fullName evidence="9">Membrane associated serine protease, rhomboid family</fullName>
    </submittedName>
</protein>
<keyword evidence="5 7" id="KW-1133">Transmembrane helix</keyword>
<evidence type="ECO:0000259" key="8">
    <source>
        <dbReference type="Pfam" id="PF01694"/>
    </source>
</evidence>
<evidence type="ECO:0000256" key="7">
    <source>
        <dbReference type="SAM" id="Phobius"/>
    </source>
</evidence>
<dbReference type="Gene3D" id="1.20.1540.10">
    <property type="entry name" value="Rhomboid-like"/>
    <property type="match status" value="1"/>
</dbReference>
<dbReference type="RefSeq" id="WP_253777314.1">
    <property type="nucleotide sequence ID" value="NZ_JAMTCK010000016.1"/>
</dbReference>
<dbReference type="GO" id="GO:0016020">
    <property type="term" value="C:membrane"/>
    <property type="evidence" value="ECO:0007669"/>
    <property type="project" value="UniProtKB-SubCell"/>
</dbReference>
<comment type="similarity">
    <text evidence="2">Belongs to the peptidase S54 family.</text>
</comment>
<proteinExistence type="inferred from homology"/>
<evidence type="ECO:0000256" key="2">
    <source>
        <dbReference type="ARBA" id="ARBA00009045"/>
    </source>
</evidence>
<evidence type="ECO:0000256" key="4">
    <source>
        <dbReference type="ARBA" id="ARBA00022801"/>
    </source>
</evidence>
<evidence type="ECO:0000256" key="3">
    <source>
        <dbReference type="ARBA" id="ARBA00022692"/>
    </source>
</evidence>
<dbReference type="Pfam" id="PF01694">
    <property type="entry name" value="Rhomboid"/>
    <property type="match status" value="1"/>
</dbReference>
<feature type="transmembrane region" description="Helical" evidence="7">
    <location>
        <begin position="119"/>
        <end position="138"/>
    </location>
</feature>
<gene>
    <name evidence="9" type="ORF">LX83_005863</name>
</gene>
<organism evidence="9 10">
    <name type="scientific">Goodfellowiella coeruleoviolacea</name>
    <dbReference type="NCBI Taxonomy" id="334858"/>
    <lineage>
        <taxon>Bacteria</taxon>
        <taxon>Bacillati</taxon>
        <taxon>Actinomycetota</taxon>
        <taxon>Actinomycetes</taxon>
        <taxon>Pseudonocardiales</taxon>
        <taxon>Pseudonocardiaceae</taxon>
        <taxon>Goodfellowiella</taxon>
    </lineage>
</organism>
<dbReference type="PANTHER" id="PTHR43731">
    <property type="entry name" value="RHOMBOID PROTEASE"/>
    <property type="match status" value="1"/>
</dbReference>
<dbReference type="SUPFAM" id="SSF144091">
    <property type="entry name" value="Rhomboid-like"/>
    <property type="match status" value="1"/>
</dbReference>
<sequence length="293" mass="31239">MTVCARHPDRPTGLRCTRCGRPACPECLLEASVGHQCVDCVAGARRTVRRPVTVAGAPLRGRPLVVPVLIAVNVLLYLVTAIQANSAGDNQHAELFRDWTLWPPAVTAGDWWRLLTSGFLHFGPIHLALNMVSLWVLGRDLELVLGRLRFVAVYVLSLIGGSAAVFLFGDLGQQVAGASGAVFGLMGAMLVAVIRLRLNPGMALGVIALNLVLSVSVQNISLLGHIGGLVVGALAMVGMVYSPARNRTAWQAGTLAVLFVALVGLVVFRDVTLAETIECQRVPELECFYRSGS</sequence>
<feature type="transmembrane region" description="Helical" evidence="7">
    <location>
        <begin position="64"/>
        <end position="84"/>
    </location>
</feature>
<dbReference type="InterPro" id="IPR050925">
    <property type="entry name" value="Rhomboid_protease_S54"/>
</dbReference>
<keyword evidence="10" id="KW-1185">Reference proteome</keyword>
<comment type="caution">
    <text evidence="9">The sequence shown here is derived from an EMBL/GenBank/DDBJ whole genome shotgun (WGS) entry which is preliminary data.</text>
</comment>
<evidence type="ECO:0000313" key="10">
    <source>
        <dbReference type="Proteomes" id="UP001206128"/>
    </source>
</evidence>
<keyword evidence="3 7" id="KW-0812">Transmembrane</keyword>
<evidence type="ECO:0000313" key="9">
    <source>
        <dbReference type="EMBL" id="MCP2168983.1"/>
    </source>
</evidence>
<keyword evidence="9" id="KW-0645">Protease</keyword>
<dbReference type="SUPFAM" id="SSF57845">
    <property type="entry name" value="B-box zinc-binding domain"/>
    <property type="match status" value="1"/>
</dbReference>
<name>A0AAE3KNS1_9PSEU</name>
<evidence type="ECO:0000256" key="6">
    <source>
        <dbReference type="ARBA" id="ARBA00023136"/>
    </source>
</evidence>
<comment type="subcellular location">
    <subcellularLocation>
        <location evidence="1">Membrane</location>
        <topology evidence="1">Multi-pass membrane protein</topology>
    </subcellularLocation>
</comment>
<feature type="transmembrane region" description="Helical" evidence="7">
    <location>
        <begin position="223"/>
        <end position="241"/>
    </location>
</feature>
<evidence type="ECO:0000256" key="1">
    <source>
        <dbReference type="ARBA" id="ARBA00004141"/>
    </source>
</evidence>
<keyword evidence="4" id="KW-0378">Hydrolase</keyword>
<dbReference type="PANTHER" id="PTHR43731:SF14">
    <property type="entry name" value="PRESENILIN-ASSOCIATED RHOMBOID-LIKE PROTEIN, MITOCHONDRIAL"/>
    <property type="match status" value="1"/>
</dbReference>
<dbReference type="InterPro" id="IPR022764">
    <property type="entry name" value="Peptidase_S54_rhomboid_dom"/>
</dbReference>
<feature type="transmembrane region" description="Helical" evidence="7">
    <location>
        <begin position="175"/>
        <end position="194"/>
    </location>
</feature>
<reference evidence="9" key="1">
    <citation type="submission" date="2022-06" db="EMBL/GenBank/DDBJ databases">
        <title>Genomic Encyclopedia of Archaeal and Bacterial Type Strains, Phase II (KMG-II): from individual species to whole genera.</title>
        <authorList>
            <person name="Goeker M."/>
        </authorList>
    </citation>
    <scope>NUCLEOTIDE SEQUENCE</scope>
    <source>
        <strain evidence="9">DSM 43935</strain>
    </source>
</reference>
<evidence type="ECO:0000256" key="5">
    <source>
        <dbReference type="ARBA" id="ARBA00022989"/>
    </source>
</evidence>
<accession>A0AAE3KNS1</accession>
<dbReference type="GO" id="GO:0006508">
    <property type="term" value="P:proteolysis"/>
    <property type="evidence" value="ECO:0007669"/>
    <property type="project" value="UniProtKB-KW"/>
</dbReference>
<dbReference type="AlphaFoldDB" id="A0AAE3KNS1"/>
<feature type="transmembrane region" description="Helical" evidence="7">
    <location>
        <begin position="150"/>
        <end position="169"/>
    </location>
</feature>
<feature type="domain" description="Peptidase S54 rhomboid" evidence="8">
    <location>
        <begin position="109"/>
        <end position="239"/>
    </location>
</feature>
<keyword evidence="6 7" id="KW-0472">Membrane</keyword>